<feature type="domain" description="RNA polymerase sigma factor 70 region 4 type 2" evidence="1">
    <location>
        <begin position="83"/>
        <end position="141"/>
    </location>
</feature>
<dbReference type="AlphaFoldDB" id="A0A1X1IK40"/>
<comment type="caution">
    <text evidence="2">The sequence shown here is derived from an EMBL/GenBank/DDBJ whole genome shotgun (WGS) entry which is preliminary data.</text>
</comment>
<evidence type="ECO:0000259" key="1">
    <source>
        <dbReference type="Pfam" id="PF08281"/>
    </source>
</evidence>
<dbReference type="Gene3D" id="1.10.10.10">
    <property type="entry name" value="Winged helix-like DNA-binding domain superfamily/Winged helix DNA-binding domain"/>
    <property type="match status" value="1"/>
</dbReference>
<dbReference type="InterPro" id="IPR013249">
    <property type="entry name" value="RNA_pol_sigma70_r4_t2"/>
</dbReference>
<dbReference type="Pfam" id="PF08281">
    <property type="entry name" value="Sigma70_r4_2"/>
    <property type="match status" value="1"/>
</dbReference>
<proteinExistence type="predicted"/>
<dbReference type="InterPro" id="IPR036388">
    <property type="entry name" value="WH-like_DNA-bd_sf"/>
</dbReference>
<evidence type="ECO:0000313" key="2">
    <source>
        <dbReference type="EMBL" id="ORO73413.1"/>
    </source>
</evidence>
<dbReference type="GO" id="GO:0016987">
    <property type="term" value="F:sigma factor activity"/>
    <property type="evidence" value="ECO:0007669"/>
    <property type="project" value="InterPro"/>
</dbReference>
<accession>A0A1X1IK40</accession>
<evidence type="ECO:0000313" key="3">
    <source>
        <dbReference type="Proteomes" id="UP000193160"/>
    </source>
</evidence>
<dbReference type="SUPFAM" id="SSF88659">
    <property type="entry name" value="Sigma3 and sigma4 domains of RNA polymerase sigma factors"/>
    <property type="match status" value="1"/>
</dbReference>
<dbReference type="GO" id="GO:0006352">
    <property type="term" value="P:DNA-templated transcription initiation"/>
    <property type="evidence" value="ECO:0007669"/>
    <property type="project" value="InterPro"/>
</dbReference>
<keyword evidence="3" id="KW-1185">Reference proteome</keyword>
<reference evidence="2 3" key="1">
    <citation type="journal article" date="2016" name="Eur. J. Clin. Microbiol. Infect. Dis.">
        <title>Whole genome sequencing as a tool for phylogenetic analysis of clinical strains of Mitis group streptococci.</title>
        <authorList>
            <person name="Rasmussen L.H."/>
            <person name="Dargis R."/>
            <person name="Hojholt K."/>
            <person name="Christensen J.J."/>
            <person name="Skovgaard O."/>
            <person name="Justesen U.S."/>
            <person name="Rosenvinge F.S."/>
            <person name="Moser C."/>
            <person name="Lukjancenko O."/>
            <person name="Rasmussen S."/>
            <person name="Nielsen X.C."/>
        </authorList>
    </citation>
    <scope>NUCLEOTIDE SEQUENCE [LARGE SCALE GENOMIC DNA]</scope>
    <source>
        <strain evidence="2 3">B_007274_11</strain>
    </source>
</reference>
<dbReference type="EMBL" id="NCUT01000026">
    <property type="protein sequence ID" value="ORO73413.1"/>
    <property type="molecule type" value="Genomic_DNA"/>
</dbReference>
<gene>
    <name evidence="2" type="ORF">B7712_02000</name>
</gene>
<dbReference type="GeneID" id="49628452"/>
<dbReference type="InterPro" id="IPR013324">
    <property type="entry name" value="RNA_pol_sigma_r3/r4-like"/>
</dbReference>
<dbReference type="Proteomes" id="UP000193160">
    <property type="component" value="Unassembled WGS sequence"/>
</dbReference>
<dbReference type="RefSeq" id="WP_000066889.1">
    <property type="nucleotide sequence ID" value="NZ_NCUI01000021.1"/>
</dbReference>
<dbReference type="GO" id="GO:0003677">
    <property type="term" value="F:DNA binding"/>
    <property type="evidence" value="ECO:0007669"/>
    <property type="project" value="InterPro"/>
</dbReference>
<organism evidence="2 3">
    <name type="scientific">Streptococcus oralis subsp. oralis</name>
    <dbReference type="NCBI Taxonomy" id="1891914"/>
    <lineage>
        <taxon>Bacteria</taxon>
        <taxon>Bacillati</taxon>
        <taxon>Bacillota</taxon>
        <taxon>Bacilli</taxon>
        <taxon>Lactobacillales</taxon>
        <taxon>Streptococcaceae</taxon>
        <taxon>Streptococcus</taxon>
    </lineage>
</organism>
<name>A0A1X1IK40_STROR</name>
<protein>
    <submittedName>
        <fullName evidence="2">RNA polymerase subunit sigma-70</fullName>
    </submittedName>
</protein>
<sequence length="149" mass="17469">MSNKVQERRERKIKEAIKAKNWDEVTRLLQQEQSNAERRDRYHNRRIKDETIASKNAKKSVRYDVIASSDLNPEEALILEELRQAIREAKASLSEIDSKIVEMIAEQGSSYKETARYITEHYKKMSDVTVKSHYCKALKKLAPLLKAYR</sequence>